<dbReference type="GO" id="GO:0051999">
    <property type="term" value="P:mannosyl-inositol phosphorylceramide biosynthetic process"/>
    <property type="evidence" value="ECO:0007669"/>
    <property type="project" value="TreeGrafter"/>
</dbReference>
<proteinExistence type="predicted"/>
<dbReference type="PANTHER" id="PTHR32385">
    <property type="entry name" value="MANNOSYL PHOSPHORYLINOSITOL CERAMIDE SYNTHASE"/>
    <property type="match status" value="1"/>
</dbReference>
<reference evidence="3" key="1">
    <citation type="submission" date="2018-02" db="EMBL/GenBank/DDBJ databases">
        <authorList>
            <person name="Clavel T."/>
            <person name="Strowig T."/>
        </authorList>
    </citation>
    <scope>NUCLEOTIDE SEQUENCE [LARGE SCALE GENOMIC DNA]</scope>
    <source>
        <strain evidence="3">DSM 100764</strain>
    </source>
</reference>
<dbReference type="GO" id="GO:0016020">
    <property type="term" value="C:membrane"/>
    <property type="evidence" value="ECO:0007669"/>
    <property type="project" value="GOC"/>
</dbReference>
<gene>
    <name evidence="2" type="ORF">C5O25_07030</name>
</gene>
<protein>
    <recommendedName>
        <fullName evidence="4">Glycosyl transferase</fullName>
    </recommendedName>
</protein>
<dbReference type="InterPro" id="IPR029044">
    <property type="entry name" value="Nucleotide-diphossugar_trans"/>
</dbReference>
<evidence type="ECO:0000313" key="3">
    <source>
        <dbReference type="Proteomes" id="UP000244925"/>
    </source>
</evidence>
<accession>A0A2V1IX69</accession>
<organism evidence="2 3">
    <name type="scientific">Paramuribaculum intestinale</name>
    <dbReference type="NCBI Taxonomy" id="2094151"/>
    <lineage>
        <taxon>Bacteria</taxon>
        <taxon>Pseudomonadati</taxon>
        <taxon>Bacteroidota</taxon>
        <taxon>Bacteroidia</taxon>
        <taxon>Bacteroidales</taxon>
        <taxon>Muribaculaceae</taxon>
        <taxon>Paramuribaculum</taxon>
    </lineage>
</organism>
<dbReference type="InterPro" id="IPR051706">
    <property type="entry name" value="Glycosyltransferase_domain"/>
</dbReference>
<evidence type="ECO:0000256" key="1">
    <source>
        <dbReference type="ARBA" id="ARBA00022679"/>
    </source>
</evidence>
<dbReference type="GO" id="GO:0000030">
    <property type="term" value="F:mannosyltransferase activity"/>
    <property type="evidence" value="ECO:0007669"/>
    <property type="project" value="TreeGrafter"/>
</dbReference>
<dbReference type="GeneID" id="93424640"/>
<dbReference type="Pfam" id="PF04488">
    <property type="entry name" value="Gly_transf_sug"/>
    <property type="match status" value="1"/>
</dbReference>
<keyword evidence="3" id="KW-1185">Reference proteome</keyword>
<evidence type="ECO:0000313" key="2">
    <source>
        <dbReference type="EMBL" id="PWB07457.1"/>
    </source>
</evidence>
<name>A0A2V1IX69_9BACT</name>
<dbReference type="AlphaFoldDB" id="A0A2V1IX69"/>
<comment type="caution">
    <text evidence="2">The sequence shown here is derived from an EMBL/GenBank/DDBJ whole genome shotgun (WGS) entry which is preliminary data.</text>
</comment>
<evidence type="ECO:0008006" key="4">
    <source>
        <dbReference type="Google" id="ProtNLM"/>
    </source>
</evidence>
<dbReference type="RefSeq" id="WP_107036036.1">
    <property type="nucleotide sequence ID" value="NZ_CAOOML010000003.1"/>
</dbReference>
<keyword evidence="1" id="KW-0808">Transferase</keyword>
<dbReference type="EMBL" id="PUBV01000012">
    <property type="protein sequence ID" value="PWB07457.1"/>
    <property type="molecule type" value="Genomic_DNA"/>
</dbReference>
<dbReference type="Proteomes" id="UP000244925">
    <property type="component" value="Unassembled WGS sequence"/>
</dbReference>
<dbReference type="SUPFAM" id="SSF53448">
    <property type="entry name" value="Nucleotide-diphospho-sugar transferases"/>
    <property type="match status" value="1"/>
</dbReference>
<dbReference type="Gene3D" id="3.90.550.20">
    <property type="match status" value="1"/>
</dbReference>
<dbReference type="PANTHER" id="PTHR32385:SF15">
    <property type="entry name" value="INOSITOL PHOSPHOCERAMIDE MANNOSYLTRANSFERASE 1"/>
    <property type="match status" value="1"/>
</dbReference>
<sequence>MKIPKQIHLCWLSGDEYPQTIKTCIESWQDIMPEYKIILWNKEKFENEITASFAIDALKAKKWAFAADYLRLYALYKYGGIYLDSDVQVYKSFDDLLDNEFFSGIEYFKPTGYIAIEAAIMGAIPHHPFLKECLETYDRLQFKKTDGTLDETPITIRIARLAESRGFKYLPMLQKLPDKMTLYPPHYFTNKNGEIVKGETYAIHHCEGSWRSEKHGILKRIILFVARYYRHPVCAVNNIVSKIRNKLNR</sequence>
<dbReference type="InterPro" id="IPR007577">
    <property type="entry name" value="GlycoTrfase_DXD_sugar-bd_CS"/>
</dbReference>